<dbReference type="Pfam" id="PF00297">
    <property type="entry name" value="Ribosomal_L3"/>
    <property type="match status" value="1"/>
</dbReference>
<protein>
    <submittedName>
        <fullName evidence="1">Uncharacterized protein</fullName>
    </submittedName>
</protein>
<dbReference type="STRING" id="67801.A0A1B0C5U7"/>
<evidence type="ECO:0000313" key="2">
    <source>
        <dbReference type="Proteomes" id="UP000092460"/>
    </source>
</evidence>
<evidence type="ECO:0000313" key="1">
    <source>
        <dbReference type="EnsemblMetazoa" id="GPPI049949-PA"/>
    </source>
</evidence>
<sequence length="89" mass="10038">MGGLPYYGQVTSDFVTFKRFCISLKKRVITLRETLLNQLKLKIIYTSSKIARGRFQRTSDKLAFMGSLKNERIKREQAATTTAAATTSA</sequence>
<dbReference type="AlphaFoldDB" id="A0A1B0C5U7"/>
<name>A0A1B0C5U7_9MUSC</name>
<dbReference type="EnsemblMetazoa" id="GPPI049949-RA">
    <property type="protein sequence ID" value="GPPI049949-PA"/>
    <property type="gene ID" value="GPPI049949"/>
</dbReference>
<proteinExistence type="predicted"/>
<dbReference type="Proteomes" id="UP000092460">
    <property type="component" value="Unassembled WGS sequence"/>
</dbReference>
<dbReference type="VEuPathDB" id="VectorBase:GPPI049949"/>
<dbReference type="GO" id="GO:0003735">
    <property type="term" value="F:structural constituent of ribosome"/>
    <property type="evidence" value="ECO:0007669"/>
    <property type="project" value="InterPro"/>
</dbReference>
<reference evidence="1" key="2">
    <citation type="submission" date="2020-05" db="UniProtKB">
        <authorList>
            <consortium name="EnsemblMetazoa"/>
        </authorList>
    </citation>
    <scope>IDENTIFICATION</scope>
    <source>
        <strain evidence="1">IAEA</strain>
    </source>
</reference>
<dbReference type="InterPro" id="IPR000597">
    <property type="entry name" value="Ribosomal_uL3"/>
</dbReference>
<dbReference type="Gene3D" id="2.40.30.10">
    <property type="entry name" value="Translation factors"/>
    <property type="match status" value="1"/>
</dbReference>
<accession>A0A1B0C5U7</accession>
<keyword evidence="2" id="KW-1185">Reference proteome</keyword>
<dbReference type="GO" id="GO:0005840">
    <property type="term" value="C:ribosome"/>
    <property type="evidence" value="ECO:0007669"/>
    <property type="project" value="InterPro"/>
</dbReference>
<dbReference type="EMBL" id="JXJN01026248">
    <property type="status" value="NOT_ANNOTATED_CDS"/>
    <property type="molecule type" value="Genomic_DNA"/>
</dbReference>
<dbReference type="GO" id="GO:0006412">
    <property type="term" value="P:translation"/>
    <property type="evidence" value="ECO:0007669"/>
    <property type="project" value="InterPro"/>
</dbReference>
<reference evidence="2" key="1">
    <citation type="submission" date="2015-01" db="EMBL/GenBank/DDBJ databases">
        <authorList>
            <person name="Aksoy S."/>
            <person name="Warren W."/>
            <person name="Wilson R.K."/>
        </authorList>
    </citation>
    <scope>NUCLEOTIDE SEQUENCE [LARGE SCALE GENOMIC DNA]</scope>
    <source>
        <strain evidence="2">IAEA</strain>
    </source>
</reference>
<organism evidence="1 2">
    <name type="scientific">Glossina palpalis gambiensis</name>
    <dbReference type="NCBI Taxonomy" id="67801"/>
    <lineage>
        <taxon>Eukaryota</taxon>
        <taxon>Metazoa</taxon>
        <taxon>Ecdysozoa</taxon>
        <taxon>Arthropoda</taxon>
        <taxon>Hexapoda</taxon>
        <taxon>Insecta</taxon>
        <taxon>Pterygota</taxon>
        <taxon>Neoptera</taxon>
        <taxon>Endopterygota</taxon>
        <taxon>Diptera</taxon>
        <taxon>Brachycera</taxon>
        <taxon>Muscomorpha</taxon>
        <taxon>Hippoboscoidea</taxon>
        <taxon>Glossinidae</taxon>
        <taxon>Glossina</taxon>
    </lineage>
</organism>